<sequence length="255" mass="29717">MQPTLSSLNRLPYYYFDDYDDQSTDSSDNLEEGWEWDRSDEPAPALPDQKPPVEEPLPPHLLERSRLGDTEFDNEASTYVRQPEFAVALRLLNEALDLAKGAFYDYCRQHQPNIWRTRFPGEPHEVLLEHPEIEDHIRQLHNAAVTGLEYLHINSALRRVKHMRNTVCHFRPGWVKEYDRLIRYAQGVAVAVEDEPRAFRLRAMRDELRAAAAETLEIEQLGFASISPCPRQWKPHHELFLGDLVANEYAPEYEP</sequence>
<name>A0ABR1USI1_9PEZI</name>
<proteinExistence type="predicted"/>
<evidence type="ECO:0000313" key="3">
    <source>
        <dbReference type="Proteomes" id="UP001480595"/>
    </source>
</evidence>
<accession>A0ABR1USI1</accession>
<feature type="compositionally biased region" description="Acidic residues" evidence="1">
    <location>
        <begin position="20"/>
        <end position="34"/>
    </location>
</feature>
<dbReference type="EMBL" id="JAQQWL010000008">
    <property type="protein sequence ID" value="KAK8061857.1"/>
    <property type="molecule type" value="Genomic_DNA"/>
</dbReference>
<protein>
    <submittedName>
        <fullName evidence="2">Uncharacterized protein</fullName>
    </submittedName>
</protein>
<evidence type="ECO:0000256" key="1">
    <source>
        <dbReference type="SAM" id="MobiDB-lite"/>
    </source>
</evidence>
<reference evidence="2 3" key="1">
    <citation type="submission" date="2023-01" db="EMBL/GenBank/DDBJ databases">
        <title>Analysis of 21 Apiospora genomes using comparative genomics revels a genus with tremendous synthesis potential of carbohydrate active enzymes and secondary metabolites.</title>
        <authorList>
            <person name="Sorensen T."/>
        </authorList>
    </citation>
    <scope>NUCLEOTIDE SEQUENCE [LARGE SCALE GENOMIC DNA]</scope>
    <source>
        <strain evidence="2 3">CBS 135458</strain>
    </source>
</reference>
<gene>
    <name evidence="2" type="ORF">PG994_008223</name>
</gene>
<feature type="region of interest" description="Disordered" evidence="1">
    <location>
        <begin position="20"/>
        <end position="60"/>
    </location>
</feature>
<comment type="caution">
    <text evidence="2">The sequence shown here is derived from an EMBL/GenBank/DDBJ whole genome shotgun (WGS) entry which is preliminary data.</text>
</comment>
<dbReference type="Proteomes" id="UP001480595">
    <property type="component" value="Unassembled WGS sequence"/>
</dbReference>
<organism evidence="2 3">
    <name type="scientific">Apiospora phragmitis</name>
    <dbReference type="NCBI Taxonomy" id="2905665"/>
    <lineage>
        <taxon>Eukaryota</taxon>
        <taxon>Fungi</taxon>
        <taxon>Dikarya</taxon>
        <taxon>Ascomycota</taxon>
        <taxon>Pezizomycotina</taxon>
        <taxon>Sordariomycetes</taxon>
        <taxon>Xylariomycetidae</taxon>
        <taxon>Amphisphaeriales</taxon>
        <taxon>Apiosporaceae</taxon>
        <taxon>Apiospora</taxon>
    </lineage>
</organism>
<evidence type="ECO:0000313" key="2">
    <source>
        <dbReference type="EMBL" id="KAK8061857.1"/>
    </source>
</evidence>
<keyword evidence="3" id="KW-1185">Reference proteome</keyword>
<dbReference type="GeneID" id="92092695"/>
<dbReference type="RefSeq" id="XP_066715119.1">
    <property type="nucleotide sequence ID" value="XM_066859632.1"/>
</dbReference>